<gene>
    <name evidence="5" type="ORF">IAR63_11260</name>
</gene>
<dbReference type="Gene3D" id="2.30.42.10">
    <property type="match status" value="1"/>
</dbReference>
<organism evidence="5 6">
    <name type="scientific">Cylindrospermopsis curvispora GIHE-G1</name>
    <dbReference type="NCBI Taxonomy" id="2666332"/>
    <lineage>
        <taxon>Bacteria</taxon>
        <taxon>Bacillati</taxon>
        <taxon>Cyanobacteriota</taxon>
        <taxon>Cyanophyceae</taxon>
        <taxon>Nostocales</taxon>
        <taxon>Aphanizomenonaceae</taxon>
        <taxon>Cylindrospermopsis</taxon>
    </lineage>
</organism>
<accession>A0A7H0F5B6</accession>
<evidence type="ECO:0000256" key="2">
    <source>
        <dbReference type="ARBA" id="ARBA00022670"/>
    </source>
</evidence>
<dbReference type="Pfam" id="PF13180">
    <property type="entry name" value="PDZ_2"/>
    <property type="match status" value="1"/>
</dbReference>
<dbReference type="PRINTS" id="PR00834">
    <property type="entry name" value="PROTEASES2C"/>
</dbReference>
<dbReference type="InterPro" id="IPR009003">
    <property type="entry name" value="Peptidase_S1_PA"/>
</dbReference>
<proteinExistence type="inferred from homology"/>
<feature type="domain" description="PDZ" evidence="4">
    <location>
        <begin position="268"/>
        <end position="370"/>
    </location>
</feature>
<dbReference type="CDD" id="cd10838">
    <property type="entry name" value="cpPDZ_HhoA-like"/>
    <property type="match status" value="1"/>
</dbReference>
<dbReference type="InterPro" id="IPR001478">
    <property type="entry name" value="PDZ"/>
</dbReference>
<dbReference type="Pfam" id="PF13365">
    <property type="entry name" value="Trypsin_2"/>
    <property type="match status" value="1"/>
</dbReference>
<dbReference type="SMART" id="SM00228">
    <property type="entry name" value="PDZ"/>
    <property type="match status" value="1"/>
</dbReference>
<dbReference type="EMBL" id="CP060822">
    <property type="protein sequence ID" value="QNP31232.1"/>
    <property type="molecule type" value="Genomic_DNA"/>
</dbReference>
<dbReference type="Proteomes" id="UP000516013">
    <property type="component" value="Chromosome"/>
</dbReference>
<dbReference type="SUPFAM" id="SSF50156">
    <property type="entry name" value="PDZ domain-like"/>
    <property type="match status" value="1"/>
</dbReference>
<reference evidence="5 6" key="1">
    <citation type="submission" date="2020-08" db="EMBL/GenBank/DDBJ databases">
        <title>Complete genome sequence of Raphidiopsis curvispora isolated from drinking water reservoir in South Korea.</title>
        <authorList>
            <person name="Jeong J."/>
        </authorList>
    </citation>
    <scope>NUCLEOTIDE SEQUENCE [LARGE SCALE GENOMIC DNA]</scope>
    <source>
        <strain evidence="5 6">GIHE-G1</strain>
    </source>
</reference>
<evidence type="ECO:0000313" key="6">
    <source>
        <dbReference type="Proteomes" id="UP000516013"/>
    </source>
</evidence>
<dbReference type="InterPro" id="IPR043504">
    <property type="entry name" value="Peptidase_S1_PA_chymotrypsin"/>
</dbReference>
<dbReference type="PANTHER" id="PTHR22939:SF129">
    <property type="entry name" value="SERINE PROTEASE HTRA2, MITOCHONDRIAL"/>
    <property type="match status" value="1"/>
</dbReference>
<evidence type="ECO:0000313" key="5">
    <source>
        <dbReference type="EMBL" id="QNP31232.1"/>
    </source>
</evidence>
<evidence type="ECO:0000259" key="4">
    <source>
        <dbReference type="PROSITE" id="PS50106"/>
    </source>
</evidence>
<dbReference type="InterPro" id="IPR048172">
    <property type="entry name" value="HhoA_HhoB_HtrA-like"/>
</dbReference>
<keyword evidence="3" id="KW-0378">Hydrolase</keyword>
<dbReference type="InterPro" id="IPR036034">
    <property type="entry name" value="PDZ_sf"/>
</dbReference>
<evidence type="ECO:0000256" key="3">
    <source>
        <dbReference type="ARBA" id="ARBA00022801"/>
    </source>
</evidence>
<dbReference type="InterPro" id="IPR001940">
    <property type="entry name" value="Peptidase_S1C"/>
</dbReference>
<dbReference type="PROSITE" id="PS50106">
    <property type="entry name" value="PDZ"/>
    <property type="match status" value="1"/>
</dbReference>
<dbReference type="SUPFAM" id="SSF50494">
    <property type="entry name" value="Trypsin-like serine proteases"/>
    <property type="match status" value="1"/>
</dbReference>
<dbReference type="Gene3D" id="2.40.10.10">
    <property type="entry name" value="Trypsin-like serine proteases"/>
    <property type="match status" value="2"/>
</dbReference>
<dbReference type="PANTHER" id="PTHR22939">
    <property type="entry name" value="SERINE PROTEASE FAMILY S1C HTRA-RELATED"/>
    <property type="match status" value="1"/>
</dbReference>
<comment type="similarity">
    <text evidence="1">Belongs to the peptidase S1C family.</text>
</comment>
<keyword evidence="2" id="KW-0645">Protease</keyword>
<keyword evidence="6" id="KW-1185">Reference proteome</keyword>
<dbReference type="GO" id="GO:0006508">
    <property type="term" value="P:proteolysis"/>
    <property type="evidence" value="ECO:0007669"/>
    <property type="project" value="UniProtKB-KW"/>
</dbReference>
<sequence>MRFPEVRHSPITSRVVAMFMGVMLIVSSLLVSPSQAQSIPAVTDAIGKSSFVTAAVNRVGPAVVRIDTEKTISRPVDPIMEDPFFRRFFGDTFPPMSPTEQLRGLGSGFIIDKSGLVLTNAHVVDQADKVTVRLKDGRTFEGKVQGIDEVTDLAVVKVNAGKDLPVAALGSSNNVQVGDWAIAVGNPLGFDNTVTLGIVSTLKRSSAQVGISDKRLDFIQTDAAINPGNSGGPLLNAEGEVIGINTAIRADAMGIGFAIPIDKAKVIAAELQKNGKVAHPYLGVQMITLTPQLARQNNTDPNSTFELPEVNGVLVMRVVPNSPAAEGGVRRGDVIVAIDDQPISNAEQLQQVVEDSRLGQILRVKVQRGNKTQNLSVTTAELQNIS</sequence>
<name>A0A7H0F5B6_9CYAN</name>
<dbReference type="KEGG" id="ccur:IAR63_11260"/>
<evidence type="ECO:0000256" key="1">
    <source>
        <dbReference type="ARBA" id="ARBA00010541"/>
    </source>
</evidence>
<dbReference type="GO" id="GO:0004252">
    <property type="term" value="F:serine-type endopeptidase activity"/>
    <property type="evidence" value="ECO:0007669"/>
    <property type="project" value="InterPro"/>
</dbReference>
<protein>
    <submittedName>
        <fullName evidence="5">Trypsin-like peptidase domain-containing protein</fullName>
    </submittedName>
</protein>
<dbReference type="AlphaFoldDB" id="A0A7H0F5B6"/>
<dbReference type="NCBIfam" id="NF041521">
    <property type="entry name" value="HhoA_HhoB_HtrA"/>
    <property type="match status" value="1"/>
</dbReference>